<reference evidence="1" key="1">
    <citation type="submission" date="2023-06" db="EMBL/GenBank/DDBJ databases">
        <authorList>
            <person name="Kurt Z."/>
        </authorList>
    </citation>
    <scope>NUCLEOTIDE SEQUENCE</scope>
</reference>
<dbReference type="EMBL" id="CATOUU010000380">
    <property type="protein sequence ID" value="CAI9927174.1"/>
    <property type="molecule type" value="Genomic_DNA"/>
</dbReference>
<evidence type="ECO:0000313" key="1">
    <source>
        <dbReference type="EMBL" id="CAI9927174.1"/>
    </source>
</evidence>
<reference evidence="2 3" key="2">
    <citation type="submission" date="2024-07" db="EMBL/GenBank/DDBJ databases">
        <authorList>
            <person name="Akdeniz Z."/>
        </authorList>
    </citation>
    <scope>NUCLEOTIDE SEQUENCE [LARGE SCALE GENOMIC DNA]</scope>
</reference>
<sequence length="206" mass="24074">MHGCIFSSNGRLYSNNKSSNKLFVLENNQFVEIQQRIQQFSQVLQNNDQILVWSKNLDQISKLAPDFKLVKLLEAKFTSLRFNLNGICVFQNQNQFFCVDFNGKMSKIDEFEVVFGLNGLEPVMKFKGEIAKVDVQEQKIDGYILQFEQYFNLAKQQNLVKKQRVDLQLEKITQCVRQNKMIVNVREQHQLMVQIYSGIFDAEGMQ</sequence>
<dbReference type="AlphaFoldDB" id="A0AA86TSF1"/>
<dbReference type="EMBL" id="CAXDID020000003">
    <property type="protein sequence ID" value="CAL5972090.1"/>
    <property type="molecule type" value="Genomic_DNA"/>
</dbReference>
<proteinExistence type="predicted"/>
<accession>A0AA86TSF1</accession>
<evidence type="ECO:0000313" key="3">
    <source>
        <dbReference type="Proteomes" id="UP001642409"/>
    </source>
</evidence>
<gene>
    <name evidence="1" type="ORF">HINF_LOCUS14819</name>
    <name evidence="2" type="ORF">HINF_LOCUS1731</name>
</gene>
<evidence type="ECO:0000313" key="2">
    <source>
        <dbReference type="EMBL" id="CAL5972090.1"/>
    </source>
</evidence>
<dbReference type="Proteomes" id="UP001642409">
    <property type="component" value="Unassembled WGS sequence"/>
</dbReference>
<keyword evidence="3" id="KW-1185">Reference proteome</keyword>
<name>A0AA86TSF1_9EUKA</name>
<organism evidence="1">
    <name type="scientific">Hexamita inflata</name>
    <dbReference type="NCBI Taxonomy" id="28002"/>
    <lineage>
        <taxon>Eukaryota</taxon>
        <taxon>Metamonada</taxon>
        <taxon>Diplomonadida</taxon>
        <taxon>Hexamitidae</taxon>
        <taxon>Hexamitinae</taxon>
        <taxon>Hexamita</taxon>
    </lineage>
</organism>
<protein>
    <submittedName>
        <fullName evidence="2">Hypothetical_protein</fullName>
    </submittedName>
</protein>
<comment type="caution">
    <text evidence="1">The sequence shown here is derived from an EMBL/GenBank/DDBJ whole genome shotgun (WGS) entry which is preliminary data.</text>
</comment>